<gene>
    <name evidence="2" type="ORF">LSAT_V11C100012520</name>
</gene>
<reference evidence="2 3" key="1">
    <citation type="journal article" date="2017" name="Nat. Commun.">
        <title>Genome assembly with in vitro proximity ligation data and whole-genome triplication in lettuce.</title>
        <authorList>
            <person name="Reyes-Chin-Wo S."/>
            <person name="Wang Z."/>
            <person name="Yang X."/>
            <person name="Kozik A."/>
            <person name="Arikit S."/>
            <person name="Song C."/>
            <person name="Xia L."/>
            <person name="Froenicke L."/>
            <person name="Lavelle D.O."/>
            <person name="Truco M.J."/>
            <person name="Xia R."/>
            <person name="Zhu S."/>
            <person name="Xu C."/>
            <person name="Xu H."/>
            <person name="Xu X."/>
            <person name="Cox K."/>
            <person name="Korf I."/>
            <person name="Meyers B.C."/>
            <person name="Michelmore R.W."/>
        </authorList>
    </citation>
    <scope>NUCLEOTIDE SEQUENCE [LARGE SCALE GENOMIC DNA]</scope>
    <source>
        <strain evidence="3">cv. Salinas</strain>
        <tissue evidence="2">Seedlings</tissue>
    </source>
</reference>
<comment type="caution">
    <text evidence="2">The sequence shown here is derived from an EMBL/GenBank/DDBJ whole genome shotgun (WGS) entry which is preliminary data.</text>
</comment>
<sequence>MRRKAVNGSSFLSRRRQHRRSRGRSSCAHLRRIKEVKHDWNQKSGSASKIGEKQQQQMAVKRCSVPVVESAKGGSKWRDAGVAARSSLKLNEPWRFSRRDNCIEKEFNIDYTRKIFGIEFNNKYICEDQVDYTDH</sequence>
<accession>A0A9R1XWI6</accession>
<name>A0A9R1XWI6_LACSA</name>
<dbReference type="EMBL" id="NBSK02000001">
    <property type="protein sequence ID" value="KAJ0224629.1"/>
    <property type="molecule type" value="Genomic_DNA"/>
</dbReference>
<keyword evidence="3" id="KW-1185">Reference proteome</keyword>
<protein>
    <submittedName>
        <fullName evidence="2">Uncharacterized protein</fullName>
    </submittedName>
</protein>
<dbReference type="Proteomes" id="UP000235145">
    <property type="component" value="Unassembled WGS sequence"/>
</dbReference>
<proteinExistence type="predicted"/>
<dbReference type="AlphaFoldDB" id="A0A9R1XWI6"/>
<organism evidence="2 3">
    <name type="scientific">Lactuca sativa</name>
    <name type="common">Garden lettuce</name>
    <dbReference type="NCBI Taxonomy" id="4236"/>
    <lineage>
        <taxon>Eukaryota</taxon>
        <taxon>Viridiplantae</taxon>
        <taxon>Streptophyta</taxon>
        <taxon>Embryophyta</taxon>
        <taxon>Tracheophyta</taxon>
        <taxon>Spermatophyta</taxon>
        <taxon>Magnoliopsida</taxon>
        <taxon>eudicotyledons</taxon>
        <taxon>Gunneridae</taxon>
        <taxon>Pentapetalae</taxon>
        <taxon>asterids</taxon>
        <taxon>campanulids</taxon>
        <taxon>Asterales</taxon>
        <taxon>Asteraceae</taxon>
        <taxon>Cichorioideae</taxon>
        <taxon>Cichorieae</taxon>
        <taxon>Lactucinae</taxon>
        <taxon>Lactuca</taxon>
    </lineage>
</organism>
<feature type="compositionally biased region" description="Basic residues" evidence="1">
    <location>
        <begin position="13"/>
        <end position="28"/>
    </location>
</feature>
<evidence type="ECO:0000313" key="3">
    <source>
        <dbReference type="Proteomes" id="UP000235145"/>
    </source>
</evidence>
<evidence type="ECO:0000313" key="2">
    <source>
        <dbReference type="EMBL" id="KAJ0224629.1"/>
    </source>
</evidence>
<evidence type="ECO:0000256" key="1">
    <source>
        <dbReference type="SAM" id="MobiDB-lite"/>
    </source>
</evidence>
<feature type="region of interest" description="Disordered" evidence="1">
    <location>
        <begin position="1"/>
        <end position="28"/>
    </location>
</feature>